<dbReference type="GO" id="GO:0005737">
    <property type="term" value="C:cytoplasm"/>
    <property type="evidence" value="ECO:0007669"/>
    <property type="project" value="TreeGrafter"/>
</dbReference>
<comment type="catalytic activity">
    <reaction evidence="10">
        <text>orotidine 5'-phosphate + diphosphate = orotate + 5-phospho-alpha-D-ribose 1-diphosphate</text>
        <dbReference type="Rhea" id="RHEA:10380"/>
        <dbReference type="ChEBI" id="CHEBI:30839"/>
        <dbReference type="ChEBI" id="CHEBI:33019"/>
        <dbReference type="ChEBI" id="CHEBI:57538"/>
        <dbReference type="ChEBI" id="CHEBI:58017"/>
        <dbReference type="EC" id="2.4.2.10"/>
    </reaction>
</comment>
<dbReference type="Pfam" id="PF00156">
    <property type="entry name" value="Pribosyltran"/>
    <property type="match status" value="1"/>
</dbReference>
<dbReference type="HOGENOM" id="CLU_816289_0_0_1"/>
<dbReference type="UniPathway" id="UPA00070">
    <property type="reaction ID" value="UER00119"/>
</dbReference>
<comment type="similarity">
    <text evidence="3">Belongs to the purine/pyrimidine phosphoribosyltransferase family. PyrE subfamily.</text>
</comment>
<dbReference type="InterPro" id="IPR029057">
    <property type="entry name" value="PRTase-like"/>
</dbReference>
<evidence type="ECO:0000256" key="7">
    <source>
        <dbReference type="ARBA" id="ARBA00022676"/>
    </source>
</evidence>
<accession>D4DJK7</accession>
<dbReference type="PANTHER" id="PTHR46683">
    <property type="entry name" value="OROTATE PHOSPHORIBOSYLTRANSFERASE 1-RELATED"/>
    <property type="match status" value="1"/>
</dbReference>
<dbReference type="AlphaFoldDB" id="D4DJK7"/>
<feature type="domain" description="Phosphoribosyltransferase" evidence="12">
    <location>
        <begin position="221"/>
        <end position="324"/>
    </location>
</feature>
<name>D4DJK7_TRIVH</name>
<keyword evidence="14" id="KW-1185">Reference proteome</keyword>
<dbReference type="InterPro" id="IPR023031">
    <property type="entry name" value="OPRT"/>
</dbReference>
<sequence>MLWSSEPGLSRLGIEIPLADTEFSAQSLSWSNYFKSTCMLSLLSRNWIWEEEEEEVTVVDEEEEEDDDDEVEEDEVVDRKSKLRLKVEAARRWLDLIYFSNCAVRSADRKNRLQIPRRVAASLLVHKPRLYSFAIQDTMPAQDSDKSPDYKANLLSILISSKVLSFGSYVLKSGRNSPYFFTTTLLHTAPLLHATASACATVLSSPPFVKSQEGKAVTPSFDIIFGPAYKGIPLCTAVLNELGVRDTQGVWDNVSYSFNRKEAKSHGEGGNIVGAPLKGKRIVIIDDVITAGTALREAVGIIEKEGGIVVGVLVLLDRQERVNDTETKSAVGAAQRDLGESIPVRAVLNLNDIIEKLGDDIGKENLEKLLEYRAKYGAKE</sequence>
<evidence type="ECO:0000256" key="9">
    <source>
        <dbReference type="ARBA" id="ARBA00022975"/>
    </source>
</evidence>
<evidence type="ECO:0000256" key="2">
    <source>
        <dbReference type="ARBA" id="ARBA00004889"/>
    </source>
</evidence>
<dbReference type="CDD" id="cd06223">
    <property type="entry name" value="PRTases_typeI"/>
    <property type="match status" value="1"/>
</dbReference>
<proteinExistence type="inferred from homology"/>
<dbReference type="NCBIfam" id="TIGR00336">
    <property type="entry name" value="pyrE"/>
    <property type="match status" value="1"/>
</dbReference>
<dbReference type="InterPro" id="IPR004467">
    <property type="entry name" value="Or_phspho_trans_dom"/>
</dbReference>
<dbReference type="HAMAP" id="MF_01208">
    <property type="entry name" value="PyrE"/>
    <property type="match status" value="1"/>
</dbReference>
<dbReference type="GO" id="GO:0006207">
    <property type="term" value="P:'de novo' pyrimidine nucleobase biosynthetic process"/>
    <property type="evidence" value="ECO:0007669"/>
    <property type="project" value="TreeGrafter"/>
</dbReference>
<dbReference type="KEGG" id="tve:TRV_07375"/>
<dbReference type="PANTHER" id="PTHR46683:SF1">
    <property type="entry name" value="OROTATE PHOSPHORIBOSYLTRANSFERASE 1-RELATED"/>
    <property type="match status" value="1"/>
</dbReference>
<evidence type="ECO:0000256" key="4">
    <source>
        <dbReference type="ARBA" id="ARBA00011738"/>
    </source>
</evidence>
<dbReference type="EMBL" id="ACYE01000438">
    <property type="protein sequence ID" value="EFE37970.1"/>
    <property type="molecule type" value="Genomic_DNA"/>
</dbReference>
<comment type="function">
    <text evidence="1">Catalyzes the transfer of a ribosyl phosphate group from 5-phosphoribose 1-diphosphate to orotate, leading to the formation of orotidine monophosphate (OMP).</text>
</comment>
<evidence type="ECO:0000259" key="12">
    <source>
        <dbReference type="Pfam" id="PF00156"/>
    </source>
</evidence>
<comment type="subunit">
    <text evidence="4">Homodimer.</text>
</comment>
<dbReference type="GO" id="GO:0046132">
    <property type="term" value="P:pyrimidine ribonucleoside biosynthetic process"/>
    <property type="evidence" value="ECO:0007669"/>
    <property type="project" value="TreeGrafter"/>
</dbReference>
<dbReference type="GO" id="GO:0044205">
    <property type="term" value="P:'de novo' UMP biosynthetic process"/>
    <property type="evidence" value="ECO:0007669"/>
    <property type="project" value="UniProtKB-UniPathway"/>
</dbReference>
<evidence type="ECO:0000256" key="5">
    <source>
        <dbReference type="ARBA" id="ARBA00011971"/>
    </source>
</evidence>
<dbReference type="FunFam" id="3.40.50.2020:FF:000008">
    <property type="entry name" value="Orotate phosphoribosyltransferase"/>
    <property type="match status" value="1"/>
</dbReference>
<organism evidence="13 14">
    <name type="scientific">Trichophyton verrucosum (strain HKI 0517)</name>
    <dbReference type="NCBI Taxonomy" id="663202"/>
    <lineage>
        <taxon>Eukaryota</taxon>
        <taxon>Fungi</taxon>
        <taxon>Dikarya</taxon>
        <taxon>Ascomycota</taxon>
        <taxon>Pezizomycotina</taxon>
        <taxon>Eurotiomycetes</taxon>
        <taxon>Eurotiomycetidae</taxon>
        <taxon>Onygenales</taxon>
        <taxon>Arthrodermataceae</taxon>
        <taxon>Trichophyton</taxon>
    </lineage>
</organism>
<dbReference type="SUPFAM" id="SSF53271">
    <property type="entry name" value="PRTase-like"/>
    <property type="match status" value="1"/>
</dbReference>
<evidence type="ECO:0000256" key="1">
    <source>
        <dbReference type="ARBA" id="ARBA00003769"/>
    </source>
</evidence>
<evidence type="ECO:0000256" key="10">
    <source>
        <dbReference type="ARBA" id="ARBA00049126"/>
    </source>
</evidence>
<dbReference type="OrthoDB" id="5553476at2759"/>
<dbReference type="Gene3D" id="3.40.50.2020">
    <property type="match status" value="1"/>
</dbReference>
<dbReference type="Proteomes" id="UP000008383">
    <property type="component" value="Unassembled WGS sequence"/>
</dbReference>
<dbReference type="GO" id="GO:0004588">
    <property type="term" value="F:orotate phosphoribosyltransferase activity"/>
    <property type="evidence" value="ECO:0007669"/>
    <property type="project" value="UniProtKB-EC"/>
</dbReference>
<dbReference type="EC" id="2.4.2.10" evidence="5"/>
<gene>
    <name evidence="13" type="ORF">TRV_07375</name>
</gene>
<protein>
    <recommendedName>
        <fullName evidence="6">Orotate phosphoribosyltransferase</fullName>
        <ecNumber evidence="5">2.4.2.10</ecNumber>
    </recommendedName>
</protein>
<reference evidence="14" key="1">
    <citation type="journal article" date="2011" name="Genome Biol.">
        <title>Comparative and functional genomics provide insights into the pathogenicity of dermatophytic fungi.</title>
        <authorList>
            <person name="Burmester A."/>
            <person name="Shelest E."/>
            <person name="Gloeckner G."/>
            <person name="Heddergott C."/>
            <person name="Schindler S."/>
            <person name="Staib P."/>
            <person name="Heidel A."/>
            <person name="Felder M."/>
            <person name="Petzold A."/>
            <person name="Szafranski K."/>
            <person name="Feuermann M."/>
            <person name="Pedruzzi I."/>
            <person name="Priebe S."/>
            <person name="Groth M."/>
            <person name="Winkler R."/>
            <person name="Li W."/>
            <person name="Kniemeyer O."/>
            <person name="Schroeckh V."/>
            <person name="Hertweck C."/>
            <person name="Hube B."/>
            <person name="White T.C."/>
            <person name="Platzer M."/>
            <person name="Guthke R."/>
            <person name="Heitman J."/>
            <person name="Woestemeyer J."/>
            <person name="Zipfel P.F."/>
            <person name="Monod M."/>
            <person name="Brakhage A.A."/>
        </authorList>
    </citation>
    <scope>NUCLEOTIDE SEQUENCE [LARGE SCALE GENOMIC DNA]</scope>
    <source>
        <strain evidence="14">HKI 0517</strain>
    </source>
</reference>
<evidence type="ECO:0000256" key="8">
    <source>
        <dbReference type="ARBA" id="ARBA00022679"/>
    </source>
</evidence>
<dbReference type="GeneID" id="9584544"/>
<evidence type="ECO:0000256" key="11">
    <source>
        <dbReference type="SAM" id="MobiDB-lite"/>
    </source>
</evidence>
<keyword evidence="7" id="KW-0328">Glycosyltransferase</keyword>
<comment type="caution">
    <text evidence="13">The sequence shown here is derived from an EMBL/GenBank/DDBJ whole genome shotgun (WGS) entry which is preliminary data.</text>
</comment>
<dbReference type="RefSeq" id="XP_003018615.1">
    <property type="nucleotide sequence ID" value="XM_003018569.1"/>
</dbReference>
<evidence type="ECO:0000313" key="14">
    <source>
        <dbReference type="Proteomes" id="UP000008383"/>
    </source>
</evidence>
<evidence type="ECO:0000313" key="13">
    <source>
        <dbReference type="EMBL" id="EFE37970.1"/>
    </source>
</evidence>
<feature type="region of interest" description="Disordered" evidence="11">
    <location>
        <begin position="56"/>
        <end position="75"/>
    </location>
</feature>
<keyword evidence="9" id="KW-0665">Pyrimidine biosynthesis</keyword>
<keyword evidence="8" id="KW-0808">Transferase</keyword>
<evidence type="ECO:0000256" key="3">
    <source>
        <dbReference type="ARBA" id="ARBA00006340"/>
    </source>
</evidence>
<dbReference type="InterPro" id="IPR000836">
    <property type="entry name" value="PRTase_dom"/>
</dbReference>
<comment type="pathway">
    <text evidence="2">Pyrimidine metabolism; UMP biosynthesis via de novo pathway; UMP from orotate: step 1/2.</text>
</comment>
<evidence type="ECO:0000256" key="6">
    <source>
        <dbReference type="ARBA" id="ARBA00014769"/>
    </source>
</evidence>